<dbReference type="NCBIfam" id="TIGR00738">
    <property type="entry name" value="rrf2_super"/>
    <property type="match status" value="1"/>
</dbReference>
<gene>
    <name evidence="1" type="ORF">E5986_11280</name>
</gene>
<comment type="caution">
    <text evidence="1">The sequence shown here is derived from an EMBL/GenBank/DDBJ whole genome shotgun (WGS) entry which is preliminary data.</text>
</comment>
<dbReference type="Pfam" id="PF02082">
    <property type="entry name" value="Rrf2"/>
    <property type="match status" value="1"/>
</dbReference>
<protein>
    <submittedName>
        <fullName evidence="1">Rrf2 family transcriptional regulator</fullName>
    </submittedName>
</protein>
<reference evidence="1 2" key="1">
    <citation type="submission" date="2019-04" db="EMBL/GenBank/DDBJ databases">
        <title>Microbes associate with the intestines of laboratory mice.</title>
        <authorList>
            <person name="Navarre W."/>
            <person name="Wong E."/>
            <person name="Huang K.C."/>
            <person name="Tropini C."/>
            <person name="Ng K."/>
            <person name="Yu B."/>
        </authorList>
    </citation>
    <scope>NUCLEOTIDE SEQUENCE [LARGE SCALE GENOMIC DNA]</scope>
    <source>
        <strain evidence="1 2">NM80_B27</strain>
    </source>
</reference>
<dbReference type="InterPro" id="IPR000944">
    <property type="entry name" value="Tscrpt_reg_Rrf2"/>
</dbReference>
<dbReference type="PANTHER" id="PTHR33221">
    <property type="entry name" value="WINGED HELIX-TURN-HELIX TRANSCRIPTIONAL REGULATOR, RRF2 FAMILY"/>
    <property type="match status" value="1"/>
</dbReference>
<dbReference type="Proteomes" id="UP000308978">
    <property type="component" value="Unassembled WGS sequence"/>
</dbReference>
<dbReference type="PANTHER" id="PTHR33221:SF15">
    <property type="entry name" value="HTH-TYPE TRANSCRIPTIONAL REGULATOR YWGB-RELATED"/>
    <property type="match status" value="1"/>
</dbReference>
<dbReference type="GO" id="GO:0003700">
    <property type="term" value="F:DNA-binding transcription factor activity"/>
    <property type="evidence" value="ECO:0007669"/>
    <property type="project" value="TreeGrafter"/>
</dbReference>
<sequence length="161" mass="17693">MQLKASTDYGLRAVLYLAAQGQTCSSKDIAQDMSIPRDYLIQLAQLLRNAGIIEARPGKHGGYRLAKEPSKITLLQVVNALDDDAKDTTRARRKDRAGAPMVQGIKRAYDLVLDGYDAYFDSITLEMLLDCSRDEKMGKEFLAGRLIAESQRLLAEAAAAA</sequence>
<dbReference type="GO" id="GO:0005829">
    <property type="term" value="C:cytosol"/>
    <property type="evidence" value="ECO:0007669"/>
    <property type="project" value="TreeGrafter"/>
</dbReference>
<dbReference type="SUPFAM" id="SSF46785">
    <property type="entry name" value="Winged helix' DNA-binding domain"/>
    <property type="match status" value="1"/>
</dbReference>
<dbReference type="InterPro" id="IPR036388">
    <property type="entry name" value="WH-like_DNA-bd_sf"/>
</dbReference>
<dbReference type="PROSITE" id="PS51197">
    <property type="entry name" value="HTH_RRF2_2"/>
    <property type="match status" value="1"/>
</dbReference>
<proteinExistence type="predicted"/>
<evidence type="ECO:0000313" key="1">
    <source>
        <dbReference type="EMBL" id="THG34788.1"/>
    </source>
</evidence>
<organism evidence="1 2">
    <name type="scientific">Adlercreutzia caecimuris</name>
    <dbReference type="NCBI Taxonomy" id="671266"/>
    <lineage>
        <taxon>Bacteria</taxon>
        <taxon>Bacillati</taxon>
        <taxon>Actinomycetota</taxon>
        <taxon>Coriobacteriia</taxon>
        <taxon>Eggerthellales</taxon>
        <taxon>Eggerthellaceae</taxon>
        <taxon>Adlercreutzia</taxon>
    </lineage>
</organism>
<dbReference type="EMBL" id="SSTJ01000023">
    <property type="protein sequence ID" value="THG34788.1"/>
    <property type="molecule type" value="Genomic_DNA"/>
</dbReference>
<dbReference type="InterPro" id="IPR030489">
    <property type="entry name" value="TR_Rrf2-type_CS"/>
</dbReference>
<dbReference type="InterPro" id="IPR036390">
    <property type="entry name" value="WH_DNA-bd_sf"/>
</dbReference>
<accession>A0A4S4FWM9</accession>
<dbReference type="PROSITE" id="PS01332">
    <property type="entry name" value="HTH_RRF2_1"/>
    <property type="match status" value="1"/>
</dbReference>
<dbReference type="Gene3D" id="1.10.10.10">
    <property type="entry name" value="Winged helix-like DNA-binding domain superfamily/Winged helix DNA-binding domain"/>
    <property type="match status" value="1"/>
</dbReference>
<name>A0A4S4FWM9_9ACTN</name>
<dbReference type="GeneID" id="82191121"/>
<evidence type="ECO:0000313" key="2">
    <source>
        <dbReference type="Proteomes" id="UP000308978"/>
    </source>
</evidence>
<dbReference type="RefSeq" id="WP_016309865.1">
    <property type="nucleotide sequence ID" value="NZ_CAJTBT010000010.1"/>
</dbReference>
<dbReference type="AlphaFoldDB" id="A0A4S4FWM9"/>